<dbReference type="GeneID" id="64871620"/>
<dbReference type="RefSeq" id="YP_010061987.1">
    <property type="nucleotide sequence ID" value="NC_054789.1"/>
</dbReference>
<sequence>MKATRLDTDMSRWADGTVLFRTEDGEYLAVEAQDPDAETTIPVGAQPMIEELINIVGDGRQALKEVVRPTVVFACNEEGIATSLTPINRFPAGTSHEDALAVLGYTVE</sequence>
<dbReference type="EMBL" id="MT553337">
    <property type="protein sequence ID" value="QKO02429.1"/>
    <property type="molecule type" value="Genomic_DNA"/>
</dbReference>
<proteinExistence type="predicted"/>
<dbReference type="InterPro" id="IPR055994">
    <property type="entry name" value="DUF7572"/>
</dbReference>
<gene>
    <name evidence="2" type="primary">33</name>
    <name evidence="2" type="ORF">SEA_DROOGSARMY_33</name>
</gene>
<dbReference type="KEGG" id="vg:64871620"/>
<evidence type="ECO:0000259" key="1">
    <source>
        <dbReference type="Pfam" id="PF24457"/>
    </source>
</evidence>
<dbReference type="Proteomes" id="UP000509248">
    <property type="component" value="Segment"/>
</dbReference>
<dbReference type="Pfam" id="PF24457">
    <property type="entry name" value="DUF7572"/>
    <property type="match status" value="1"/>
</dbReference>
<name>A0A6N0A701_9CAUD</name>
<protein>
    <recommendedName>
        <fullName evidence="1">DUF7572 domain-containing protein</fullName>
    </recommendedName>
</protein>
<accession>A0A6N0A701</accession>
<evidence type="ECO:0000313" key="2">
    <source>
        <dbReference type="EMBL" id="QKO02429.1"/>
    </source>
</evidence>
<keyword evidence="3" id="KW-1185">Reference proteome</keyword>
<evidence type="ECO:0000313" key="3">
    <source>
        <dbReference type="Proteomes" id="UP000509248"/>
    </source>
</evidence>
<feature type="domain" description="DUF7572" evidence="1">
    <location>
        <begin position="1"/>
        <end position="106"/>
    </location>
</feature>
<reference evidence="2 3" key="1">
    <citation type="submission" date="2020-06" db="EMBL/GenBank/DDBJ databases">
        <authorList>
            <person name="Fast K.M."/>
            <person name="Johnson K."/>
            <person name="Mayfield K.N."/>
            <person name="Stephens L.A."/>
            <person name="Reid T.H."/>
            <person name="Ryan E.D."/>
            <person name="Keener T.W."/>
            <person name="Sandel M.W."/>
            <person name="Garlena R.A."/>
            <person name="Russell D.A."/>
            <person name="Pope W.H."/>
            <person name="Jacobs-Sera D."/>
            <person name="Hatfull G.F."/>
        </authorList>
    </citation>
    <scope>NUCLEOTIDE SEQUENCE [LARGE SCALE GENOMIC DNA]</scope>
</reference>
<organism evidence="2 3">
    <name type="scientific">Mycobacterium phage DroogsArmy</name>
    <dbReference type="NCBI Taxonomy" id="2744011"/>
    <lineage>
        <taxon>Viruses</taxon>
        <taxon>Duplodnaviria</taxon>
        <taxon>Heunggongvirae</taxon>
        <taxon>Uroviricota</taxon>
        <taxon>Caudoviricetes</taxon>
        <taxon>Timshelvirus</taxon>
        <taxon>Timshelvirus droogsarmy</taxon>
    </lineage>
</organism>